<name>A0A0E9VXP8_ANGAN</name>
<organism evidence="1">
    <name type="scientific">Anguilla anguilla</name>
    <name type="common">European freshwater eel</name>
    <name type="synonym">Muraena anguilla</name>
    <dbReference type="NCBI Taxonomy" id="7936"/>
    <lineage>
        <taxon>Eukaryota</taxon>
        <taxon>Metazoa</taxon>
        <taxon>Chordata</taxon>
        <taxon>Craniata</taxon>
        <taxon>Vertebrata</taxon>
        <taxon>Euteleostomi</taxon>
        <taxon>Actinopterygii</taxon>
        <taxon>Neopterygii</taxon>
        <taxon>Teleostei</taxon>
        <taxon>Anguilliformes</taxon>
        <taxon>Anguillidae</taxon>
        <taxon>Anguilla</taxon>
    </lineage>
</organism>
<sequence>MCGSIGSFCRHNQPSFRFPAAGNHKQ</sequence>
<evidence type="ECO:0000313" key="1">
    <source>
        <dbReference type="EMBL" id="JAH82811.1"/>
    </source>
</evidence>
<reference evidence="1" key="1">
    <citation type="submission" date="2014-11" db="EMBL/GenBank/DDBJ databases">
        <authorList>
            <person name="Amaro Gonzalez C."/>
        </authorList>
    </citation>
    <scope>NUCLEOTIDE SEQUENCE</scope>
</reference>
<dbReference type="EMBL" id="GBXM01025766">
    <property type="protein sequence ID" value="JAH82811.1"/>
    <property type="molecule type" value="Transcribed_RNA"/>
</dbReference>
<reference evidence="1" key="2">
    <citation type="journal article" date="2015" name="Fish Shellfish Immunol.">
        <title>Early steps in the European eel (Anguilla anguilla)-Vibrio vulnificus interaction in the gills: Role of the RtxA13 toxin.</title>
        <authorList>
            <person name="Callol A."/>
            <person name="Pajuelo D."/>
            <person name="Ebbesson L."/>
            <person name="Teles M."/>
            <person name="MacKenzie S."/>
            <person name="Amaro C."/>
        </authorList>
    </citation>
    <scope>NUCLEOTIDE SEQUENCE</scope>
</reference>
<dbReference type="AlphaFoldDB" id="A0A0E9VXP8"/>
<protein>
    <submittedName>
        <fullName evidence="1">Uncharacterized protein</fullName>
    </submittedName>
</protein>
<proteinExistence type="predicted"/>
<accession>A0A0E9VXP8</accession>